<comment type="caution">
    <text evidence="2">The sequence shown here is derived from an EMBL/GenBank/DDBJ whole genome shotgun (WGS) entry which is preliminary data.</text>
</comment>
<sequence length="397" mass="44464">MLIKKEDIRLCVESDVSKRLIESFVDIEEITIVLQKRTIREESKSAEGGSSNSNSNTNANGNANKNVNMLDEIPEESFDAKKGLNTDMVKLHGEPTSSQVVVNQSPLVRLAQLEEQKQRGGGGGANANIGSSTSGSGVLDKLIELEMKLIESQDESLLFGIALDLVKGVQECIDLCIEEQKSNINIVNALKALSNCNNNNNNNNNKTNVLKSLCEDRALNEIQNFLKQWKTVLRRSGTSDLSTVGKQIRFWEGKKSAIVELQSSGVQALQLNKSIFWIIKFQTLGALSGFPLQNVIVQDSTKATTEIFKYLDTQNYTVDKDSGRDIIAEKLLKILSKDVVVMFIKYSQETNHVFQHKYSEMCQQRQHAAWNLREEDSELIGLEKRVEAIQKIRELEK</sequence>
<dbReference type="Proteomes" id="UP000023152">
    <property type="component" value="Unassembled WGS sequence"/>
</dbReference>
<proteinExistence type="predicted"/>
<accession>X6LJ90</accession>
<feature type="non-terminal residue" evidence="2">
    <location>
        <position position="397"/>
    </location>
</feature>
<feature type="region of interest" description="Disordered" evidence="1">
    <location>
        <begin position="41"/>
        <end position="65"/>
    </location>
</feature>
<dbReference type="EMBL" id="ASPP01040041">
    <property type="protein sequence ID" value="ETO00785.1"/>
    <property type="molecule type" value="Genomic_DNA"/>
</dbReference>
<protein>
    <submittedName>
        <fullName evidence="2">Uncharacterized protein</fullName>
    </submittedName>
</protein>
<evidence type="ECO:0000313" key="3">
    <source>
        <dbReference type="Proteomes" id="UP000023152"/>
    </source>
</evidence>
<keyword evidence="3" id="KW-1185">Reference proteome</keyword>
<evidence type="ECO:0000256" key="1">
    <source>
        <dbReference type="SAM" id="MobiDB-lite"/>
    </source>
</evidence>
<reference evidence="2 3" key="1">
    <citation type="journal article" date="2013" name="Curr. Biol.">
        <title>The Genome of the Foraminiferan Reticulomyxa filosa.</title>
        <authorList>
            <person name="Glockner G."/>
            <person name="Hulsmann N."/>
            <person name="Schleicher M."/>
            <person name="Noegel A.A."/>
            <person name="Eichinger L."/>
            <person name="Gallinger C."/>
            <person name="Pawlowski J."/>
            <person name="Sierra R."/>
            <person name="Euteneuer U."/>
            <person name="Pillet L."/>
            <person name="Moustafa A."/>
            <person name="Platzer M."/>
            <person name="Groth M."/>
            <person name="Szafranski K."/>
            <person name="Schliwa M."/>
        </authorList>
    </citation>
    <scope>NUCLEOTIDE SEQUENCE [LARGE SCALE GENOMIC DNA]</scope>
</reference>
<feature type="compositionally biased region" description="Low complexity" evidence="1">
    <location>
        <begin position="46"/>
        <end position="65"/>
    </location>
</feature>
<evidence type="ECO:0000313" key="2">
    <source>
        <dbReference type="EMBL" id="ETO00785.1"/>
    </source>
</evidence>
<dbReference type="OrthoDB" id="4096774at2759"/>
<gene>
    <name evidence="2" type="ORF">RFI_36655</name>
</gene>
<organism evidence="2 3">
    <name type="scientific">Reticulomyxa filosa</name>
    <dbReference type="NCBI Taxonomy" id="46433"/>
    <lineage>
        <taxon>Eukaryota</taxon>
        <taxon>Sar</taxon>
        <taxon>Rhizaria</taxon>
        <taxon>Retaria</taxon>
        <taxon>Foraminifera</taxon>
        <taxon>Monothalamids</taxon>
        <taxon>Reticulomyxidae</taxon>
        <taxon>Reticulomyxa</taxon>
    </lineage>
</organism>
<dbReference type="AlphaFoldDB" id="X6LJ90"/>
<name>X6LJ90_RETFI</name>